<evidence type="ECO:0008006" key="4">
    <source>
        <dbReference type="Google" id="ProtNLM"/>
    </source>
</evidence>
<dbReference type="RefSeq" id="WP_054022397.1">
    <property type="nucleotide sequence ID" value="NZ_BBYR01000078.1"/>
</dbReference>
<gene>
    <name evidence="2" type="ORF">ISF6_4990</name>
</gene>
<name>A0A0K8P7D0_PISS1</name>
<evidence type="ECO:0000256" key="1">
    <source>
        <dbReference type="SAM" id="Phobius"/>
    </source>
</evidence>
<accession>A0A0K8P7D0</accession>
<comment type="caution">
    <text evidence="2">The sequence shown here is derived from an EMBL/GenBank/DDBJ whole genome shotgun (WGS) entry which is preliminary data.</text>
</comment>
<evidence type="ECO:0000313" key="3">
    <source>
        <dbReference type="Proteomes" id="UP000037660"/>
    </source>
</evidence>
<evidence type="ECO:0000313" key="2">
    <source>
        <dbReference type="EMBL" id="GAP38532.1"/>
    </source>
</evidence>
<sequence length="125" mass="13664">MLIAVWILTLLGLALWSAAAWGLHAVLSIDPARLQDLKPWLETLPYRDLLERWVPGWQALLGLAIDLTQSLLAWVGHAAPWLVAAVWALGCLGLLATAGLASLAIVLIRRGMRASDEQRRLRAAT</sequence>
<dbReference type="AlphaFoldDB" id="A0A0K8P7D0"/>
<reference evidence="2 3" key="2">
    <citation type="journal article" date="2016" name="Science">
        <title>A bacterium that degrades and assimilates poly(ethylene terephthalate).</title>
        <authorList>
            <person name="Yoshida S."/>
            <person name="Hiraga K."/>
            <person name="Takehana T."/>
            <person name="Taniguchi I."/>
            <person name="Yamaji H."/>
            <person name="Maeda Y."/>
            <person name="Toyohara K."/>
            <person name="Miyamoto K."/>
            <person name="Kimura Y."/>
            <person name="Oda K."/>
        </authorList>
    </citation>
    <scope>NUCLEOTIDE SEQUENCE [LARGE SCALE GENOMIC DNA]</scope>
    <source>
        <strain evidence="3">NBRC 110686 / TISTR 2288 / 201-F6</strain>
    </source>
</reference>
<proteinExistence type="predicted"/>
<feature type="transmembrane region" description="Helical" evidence="1">
    <location>
        <begin position="81"/>
        <end position="108"/>
    </location>
</feature>
<reference evidence="3" key="1">
    <citation type="submission" date="2015-07" db="EMBL/GenBank/DDBJ databases">
        <title>Discovery of a poly(ethylene terephthalate assimilation.</title>
        <authorList>
            <person name="Yoshida S."/>
            <person name="Hiraga K."/>
            <person name="Takehana T."/>
            <person name="Taniguchi I."/>
            <person name="Yamaji H."/>
            <person name="Maeda Y."/>
            <person name="Toyohara K."/>
            <person name="Miyamoto K."/>
            <person name="Kimura Y."/>
            <person name="Oda K."/>
        </authorList>
    </citation>
    <scope>NUCLEOTIDE SEQUENCE [LARGE SCALE GENOMIC DNA]</scope>
    <source>
        <strain evidence="3">NBRC 110686 / TISTR 2288 / 201-F6</strain>
    </source>
</reference>
<organism evidence="2 3">
    <name type="scientific">Piscinibacter sakaiensis</name>
    <name type="common">Ideonella sakaiensis</name>
    <dbReference type="NCBI Taxonomy" id="1547922"/>
    <lineage>
        <taxon>Bacteria</taxon>
        <taxon>Pseudomonadati</taxon>
        <taxon>Pseudomonadota</taxon>
        <taxon>Betaproteobacteria</taxon>
        <taxon>Burkholderiales</taxon>
        <taxon>Sphaerotilaceae</taxon>
        <taxon>Piscinibacter</taxon>
    </lineage>
</organism>
<keyword evidence="1" id="KW-0472">Membrane</keyword>
<keyword evidence="1" id="KW-0812">Transmembrane</keyword>
<dbReference type="OrthoDB" id="9156265at2"/>
<keyword evidence="1" id="KW-1133">Transmembrane helix</keyword>
<dbReference type="EMBL" id="BBYR01000078">
    <property type="protein sequence ID" value="GAP38532.1"/>
    <property type="molecule type" value="Genomic_DNA"/>
</dbReference>
<protein>
    <recommendedName>
        <fullName evidence="4">Transmembrane protein</fullName>
    </recommendedName>
</protein>
<keyword evidence="3" id="KW-1185">Reference proteome</keyword>
<dbReference type="Proteomes" id="UP000037660">
    <property type="component" value="Unassembled WGS sequence"/>
</dbReference>